<comment type="caution">
    <text evidence="2">The sequence shown here is derived from an EMBL/GenBank/DDBJ whole genome shotgun (WGS) entry which is preliminary data.</text>
</comment>
<keyword evidence="1" id="KW-0732">Signal</keyword>
<evidence type="ECO:0000313" key="2">
    <source>
        <dbReference type="EMBL" id="MBB6501784.1"/>
    </source>
</evidence>
<sequence>MTKLLSLLLLCVLLSSCVRVSDGIPDSDYRFEVTCGNCTISIKTGDNTQSYNVYGYQTIPYNHRLPIITVLLWTNYDKDHTRVGFTGSGYNRTLFNDYLYYDDPARVIQLNL</sequence>
<proteinExistence type="predicted"/>
<feature type="signal peptide" evidence="1">
    <location>
        <begin position="1"/>
        <end position="20"/>
    </location>
</feature>
<dbReference type="EMBL" id="JACHCC010000010">
    <property type="protein sequence ID" value="MBB6501784.1"/>
    <property type="molecule type" value="Genomic_DNA"/>
</dbReference>
<feature type="chain" id="PRO_5031183375" description="Lipoprotein" evidence="1">
    <location>
        <begin position="21"/>
        <end position="112"/>
    </location>
</feature>
<dbReference type="RefSeq" id="WP_184627842.1">
    <property type="nucleotide sequence ID" value="NZ_JACHCC010000010.1"/>
</dbReference>
<evidence type="ECO:0000313" key="3">
    <source>
        <dbReference type="Proteomes" id="UP000521017"/>
    </source>
</evidence>
<reference evidence="2 3" key="1">
    <citation type="submission" date="2020-08" db="EMBL/GenBank/DDBJ databases">
        <title>Genomic Encyclopedia of Type Strains, Phase IV (KMG-V): Genome sequencing to study the core and pangenomes of soil and plant-associated prokaryotes.</title>
        <authorList>
            <person name="Whitman W."/>
        </authorList>
    </citation>
    <scope>NUCLEOTIDE SEQUENCE [LARGE SCALE GENOMIC DNA]</scope>
    <source>
        <strain evidence="2 3">M2T3</strain>
    </source>
</reference>
<dbReference type="PROSITE" id="PS51257">
    <property type="entry name" value="PROKAR_LIPOPROTEIN"/>
    <property type="match status" value="1"/>
</dbReference>
<evidence type="ECO:0008006" key="4">
    <source>
        <dbReference type="Google" id="ProtNLM"/>
    </source>
</evidence>
<dbReference type="AlphaFoldDB" id="A0A7X0MK37"/>
<protein>
    <recommendedName>
        <fullName evidence="4">Lipoprotein</fullName>
    </recommendedName>
</protein>
<evidence type="ECO:0000256" key="1">
    <source>
        <dbReference type="SAM" id="SignalP"/>
    </source>
</evidence>
<organism evidence="2 3">
    <name type="scientific">Pedobacter cryoconitis</name>
    <dbReference type="NCBI Taxonomy" id="188932"/>
    <lineage>
        <taxon>Bacteria</taxon>
        <taxon>Pseudomonadati</taxon>
        <taxon>Bacteroidota</taxon>
        <taxon>Sphingobacteriia</taxon>
        <taxon>Sphingobacteriales</taxon>
        <taxon>Sphingobacteriaceae</taxon>
        <taxon>Pedobacter</taxon>
    </lineage>
</organism>
<accession>A0A7X0MK37</accession>
<name>A0A7X0MK37_9SPHI</name>
<dbReference type="Proteomes" id="UP000521017">
    <property type="component" value="Unassembled WGS sequence"/>
</dbReference>
<gene>
    <name evidence="2" type="ORF">HDF25_003959</name>
</gene>